<gene>
    <name evidence="1" type="ORF">QI031_08605</name>
</gene>
<protein>
    <submittedName>
        <fullName evidence="1">Uncharacterized protein</fullName>
    </submittedName>
</protein>
<sequence length="68" mass="7640">MPYIEIKVRKQIDSTLAQKIINKGCVSAVLTTGIITKPAKKLFKEHDVAYAENVPEKMFMESEAQEEG</sequence>
<dbReference type="EMBL" id="CP124543">
    <property type="protein sequence ID" value="WGV27532.1"/>
    <property type="molecule type" value="Genomic_DNA"/>
</dbReference>
<dbReference type="KEGG" id="hbq:QI031_08605"/>
<organism evidence="1 2">
    <name type="scientific">Halotia branconii CENA392</name>
    <dbReference type="NCBI Taxonomy" id="1539056"/>
    <lineage>
        <taxon>Bacteria</taxon>
        <taxon>Bacillati</taxon>
        <taxon>Cyanobacteriota</taxon>
        <taxon>Cyanophyceae</taxon>
        <taxon>Nostocales</taxon>
        <taxon>Nodulariaceae</taxon>
        <taxon>Halotia</taxon>
    </lineage>
</organism>
<reference evidence="1 2" key="1">
    <citation type="journal article" date="2023" name="Limnol Oceanogr Lett">
        <title>Environmental adaptations by the intertidal Antarctic cyanobacterium Halotia branconii CENA392 as revealed using long-read genome sequencing.</title>
        <authorList>
            <person name="Dextro R.B."/>
            <person name="Delbaje E."/>
            <person name="Freitas P.N.N."/>
            <person name="Geraldes V."/>
            <person name="Pinto E."/>
            <person name="Long P.F."/>
            <person name="Fiore M.F."/>
        </authorList>
    </citation>
    <scope>NUCLEOTIDE SEQUENCE [LARGE SCALE GENOMIC DNA]</scope>
    <source>
        <strain evidence="1 2">CENA392</strain>
    </source>
</reference>
<evidence type="ECO:0000313" key="2">
    <source>
        <dbReference type="Proteomes" id="UP001223520"/>
    </source>
</evidence>
<keyword evidence="2" id="KW-1185">Reference proteome</keyword>
<dbReference type="AlphaFoldDB" id="A0AAJ6NVS4"/>
<proteinExistence type="predicted"/>
<dbReference type="Proteomes" id="UP001223520">
    <property type="component" value="Chromosome"/>
</dbReference>
<evidence type="ECO:0000313" key="1">
    <source>
        <dbReference type="EMBL" id="WGV27532.1"/>
    </source>
</evidence>
<name>A0AAJ6NVS4_9CYAN</name>
<dbReference type="RefSeq" id="WP_281484771.1">
    <property type="nucleotide sequence ID" value="NZ_CP124543.1"/>
</dbReference>
<accession>A0AAJ6NVS4</accession>